<evidence type="ECO:0000313" key="2">
    <source>
        <dbReference type="Proteomes" id="UP001324533"/>
    </source>
</evidence>
<proteinExistence type="predicted"/>
<sequence length="120" mass="12803">MPAYPVADATEVEQLGGATLAVPFDRGSMPHAAGEAILDDRGVPVAYKVAANDVISTVGARFCLGEQWLHWVNYVRRDGDALFAGDILNLDAHTILSVGDQNGVVHNNPLPDGFVIPPQR</sequence>
<gene>
    <name evidence="1" type="ORF">T9R20_02665</name>
</gene>
<protein>
    <recommendedName>
        <fullName evidence="3">LysM domain-containing protein</fullName>
    </recommendedName>
</protein>
<dbReference type="Proteomes" id="UP001324533">
    <property type="component" value="Chromosome"/>
</dbReference>
<organism evidence="1 2">
    <name type="scientific">Microbacterium invictum</name>
    <dbReference type="NCBI Taxonomy" id="515415"/>
    <lineage>
        <taxon>Bacteria</taxon>
        <taxon>Bacillati</taxon>
        <taxon>Actinomycetota</taxon>
        <taxon>Actinomycetes</taxon>
        <taxon>Micrococcales</taxon>
        <taxon>Microbacteriaceae</taxon>
        <taxon>Microbacterium</taxon>
    </lineage>
</organism>
<dbReference type="RefSeq" id="WP_322411016.1">
    <property type="nucleotide sequence ID" value="NZ_CP139779.1"/>
</dbReference>
<evidence type="ECO:0008006" key="3">
    <source>
        <dbReference type="Google" id="ProtNLM"/>
    </source>
</evidence>
<reference evidence="1 2" key="1">
    <citation type="submission" date="2023-06" db="EMBL/GenBank/DDBJ databases">
        <title>Rock-solubilizing bacteria, Microbacterium invictum, promotes re-establishment of vegetation in rocky wasteland by accelerating rock bio-weathering and reshaping soil bacterial community.</title>
        <authorList>
            <person name="Liu C."/>
        </authorList>
    </citation>
    <scope>NUCLEOTIDE SEQUENCE [LARGE SCALE GENOMIC DNA]</scope>
    <source>
        <strain evidence="1 2">X-18</strain>
    </source>
</reference>
<keyword evidence="2" id="KW-1185">Reference proteome</keyword>
<evidence type="ECO:0000313" key="1">
    <source>
        <dbReference type="EMBL" id="WQB70880.1"/>
    </source>
</evidence>
<name>A0ABZ0VED8_9MICO</name>
<dbReference type="EMBL" id="CP139779">
    <property type="protein sequence ID" value="WQB70880.1"/>
    <property type="molecule type" value="Genomic_DNA"/>
</dbReference>
<accession>A0ABZ0VED8</accession>